<reference evidence="2 3" key="1">
    <citation type="submission" date="2017-03" db="EMBL/GenBank/DDBJ databases">
        <title>Genome sequence of Methanobrevibacter wosei.</title>
        <authorList>
            <person name="Poehlein A."/>
            <person name="Seedorf H."/>
            <person name="Daniel R."/>
        </authorList>
    </citation>
    <scope>NUCLEOTIDE SEQUENCE [LARGE SCALE GENOMIC DNA]</scope>
    <source>
        <strain evidence="2 3">DSM 11979</strain>
    </source>
</reference>
<feature type="domain" description="Glutaredoxin" evidence="1">
    <location>
        <begin position="23"/>
        <end position="83"/>
    </location>
</feature>
<dbReference type="InterPro" id="IPR002109">
    <property type="entry name" value="Glutaredoxin"/>
</dbReference>
<evidence type="ECO:0000259" key="1">
    <source>
        <dbReference type="Pfam" id="PF00462"/>
    </source>
</evidence>
<dbReference type="EMBL" id="MZGU01000006">
    <property type="protein sequence ID" value="PWB85033.1"/>
    <property type="molecule type" value="Genomic_DNA"/>
</dbReference>
<dbReference type="Gene3D" id="3.40.30.10">
    <property type="entry name" value="Glutaredoxin"/>
    <property type="match status" value="1"/>
</dbReference>
<evidence type="ECO:0000313" key="3">
    <source>
        <dbReference type="Proteomes" id="UP000245577"/>
    </source>
</evidence>
<dbReference type="AlphaFoldDB" id="A0A2U1S5T7"/>
<dbReference type="CDD" id="cd02976">
    <property type="entry name" value="NrdH"/>
    <property type="match status" value="1"/>
</dbReference>
<evidence type="ECO:0000313" key="2">
    <source>
        <dbReference type="EMBL" id="PWB85033.1"/>
    </source>
</evidence>
<proteinExistence type="predicted"/>
<dbReference type="Proteomes" id="UP000245577">
    <property type="component" value="Unassembled WGS sequence"/>
</dbReference>
<dbReference type="InterPro" id="IPR036249">
    <property type="entry name" value="Thioredoxin-like_sf"/>
</dbReference>
<dbReference type="Pfam" id="PF00462">
    <property type="entry name" value="Glutaredoxin"/>
    <property type="match status" value="1"/>
</dbReference>
<dbReference type="SUPFAM" id="SSF52833">
    <property type="entry name" value="Thioredoxin-like"/>
    <property type="match status" value="1"/>
</dbReference>
<accession>A0A2U1S5T7</accession>
<keyword evidence="3" id="KW-1185">Reference proteome</keyword>
<dbReference type="RefSeq" id="WP_243408487.1">
    <property type="nucleotide sequence ID" value="NZ_CASEFK010000002.1"/>
</dbReference>
<gene>
    <name evidence="2" type="ORF">MBBWO_13470</name>
</gene>
<comment type="caution">
    <text evidence="2">The sequence shown here is derived from an EMBL/GenBank/DDBJ whole genome shotgun (WGS) entry which is preliminary data.</text>
</comment>
<name>A0A2U1S5T7_9EURY</name>
<sequence length="103" mass="11878">MSLKDEMDFELRHVDGEIETDAVLFALSTCGWCKQTRMYLEMEEISYDYVYVDLTEGEEREKILAVLDKYNPDQSFPTLVLNDGKDVILGFEEEEIEAAVARA</sequence>
<protein>
    <submittedName>
        <fullName evidence="2">Glutaredoxin</fullName>
    </submittedName>
</protein>
<dbReference type="PROSITE" id="PS51354">
    <property type="entry name" value="GLUTAREDOXIN_2"/>
    <property type="match status" value="1"/>
</dbReference>
<organism evidence="2 3">
    <name type="scientific">Methanobrevibacter woesei</name>
    <dbReference type="NCBI Taxonomy" id="190976"/>
    <lineage>
        <taxon>Archaea</taxon>
        <taxon>Methanobacteriati</taxon>
        <taxon>Methanobacteriota</taxon>
        <taxon>Methanomada group</taxon>
        <taxon>Methanobacteria</taxon>
        <taxon>Methanobacteriales</taxon>
        <taxon>Methanobacteriaceae</taxon>
        <taxon>Methanobrevibacter</taxon>
    </lineage>
</organism>